<dbReference type="EnsemblMetazoa" id="G5902.2">
    <property type="protein sequence ID" value="G5902.2:cds"/>
    <property type="gene ID" value="G5902"/>
</dbReference>
<dbReference type="EnsemblMetazoa" id="G5902.1">
    <property type="protein sequence ID" value="G5902.1:cds"/>
    <property type="gene ID" value="G5902"/>
</dbReference>
<feature type="region of interest" description="Disordered" evidence="1">
    <location>
        <begin position="44"/>
        <end position="121"/>
    </location>
</feature>
<keyword evidence="4" id="KW-1185">Reference proteome</keyword>
<evidence type="ECO:0000313" key="3">
    <source>
        <dbReference type="EnsemblMetazoa" id="G5902.3:cds"/>
    </source>
</evidence>
<dbReference type="EnsemblMetazoa" id="G5902.4">
    <property type="protein sequence ID" value="G5902.4:cds"/>
    <property type="gene ID" value="G5902"/>
</dbReference>
<feature type="compositionally biased region" description="Polar residues" evidence="1">
    <location>
        <begin position="111"/>
        <end position="121"/>
    </location>
</feature>
<feature type="compositionally biased region" description="Basic and acidic residues" evidence="1">
    <location>
        <begin position="44"/>
        <end position="68"/>
    </location>
</feature>
<dbReference type="Proteomes" id="UP000005408">
    <property type="component" value="Unassembled WGS sequence"/>
</dbReference>
<keyword evidence="2" id="KW-0812">Transmembrane</keyword>
<evidence type="ECO:0000313" key="4">
    <source>
        <dbReference type="Proteomes" id="UP000005408"/>
    </source>
</evidence>
<keyword evidence="2" id="KW-1133">Transmembrane helix</keyword>
<organism evidence="3 4">
    <name type="scientific">Magallana gigas</name>
    <name type="common">Pacific oyster</name>
    <name type="synonym">Crassostrea gigas</name>
    <dbReference type="NCBI Taxonomy" id="29159"/>
    <lineage>
        <taxon>Eukaryota</taxon>
        <taxon>Metazoa</taxon>
        <taxon>Spiralia</taxon>
        <taxon>Lophotrochozoa</taxon>
        <taxon>Mollusca</taxon>
        <taxon>Bivalvia</taxon>
        <taxon>Autobranchia</taxon>
        <taxon>Pteriomorphia</taxon>
        <taxon>Ostreida</taxon>
        <taxon>Ostreoidea</taxon>
        <taxon>Ostreidae</taxon>
        <taxon>Magallana</taxon>
    </lineage>
</organism>
<dbReference type="AlphaFoldDB" id="A0A8W8N9I6"/>
<name>A0A8W8N9I6_MAGGI</name>
<sequence length="121" mass="13783">MTMGGSMFFVVIMSKFQIAFSAAAVIVLAVLYILVGRVVYRQMKQTEHKRKESERFRTQLEKSSHSNSEEFSTTSPKISEHHSKVVYKVSDKSVTLSEKRKMSTKPRKTRSNSMISSLSSQ</sequence>
<proteinExistence type="predicted"/>
<dbReference type="EnsemblMetazoa" id="G5902.3">
    <property type="protein sequence ID" value="G5902.3:cds"/>
    <property type="gene ID" value="G5902"/>
</dbReference>
<evidence type="ECO:0000256" key="1">
    <source>
        <dbReference type="SAM" id="MobiDB-lite"/>
    </source>
</evidence>
<protein>
    <submittedName>
        <fullName evidence="3">Uncharacterized protein</fullName>
    </submittedName>
</protein>
<accession>A0A8W8N9I6</accession>
<keyword evidence="2" id="KW-0472">Membrane</keyword>
<reference evidence="3" key="1">
    <citation type="submission" date="2022-08" db="UniProtKB">
        <authorList>
            <consortium name="EnsemblMetazoa"/>
        </authorList>
    </citation>
    <scope>IDENTIFICATION</scope>
    <source>
        <strain evidence="3">05x7-T-G4-1.051#20</strain>
    </source>
</reference>
<evidence type="ECO:0000256" key="2">
    <source>
        <dbReference type="SAM" id="Phobius"/>
    </source>
</evidence>
<feature type="transmembrane region" description="Helical" evidence="2">
    <location>
        <begin position="20"/>
        <end position="40"/>
    </location>
</feature>